<evidence type="ECO:0000256" key="3">
    <source>
        <dbReference type="ARBA" id="ARBA00016337"/>
    </source>
</evidence>
<dbReference type="SUPFAM" id="SSF143631">
    <property type="entry name" value="ApbE-like"/>
    <property type="match status" value="1"/>
</dbReference>
<proteinExistence type="predicted"/>
<comment type="catalytic activity">
    <reaction evidence="10">
        <text>L-threonyl-[protein] + FAD = FMN-L-threonyl-[protein] + AMP + H(+)</text>
        <dbReference type="Rhea" id="RHEA:36847"/>
        <dbReference type="Rhea" id="RHEA-COMP:11060"/>
        <dbReference type="Rhea" id="RHEA-COMP:11061"/>
        <dbReference type="ChEBI" id="CHEBI:15378"/>
        <dbReference type="ChEBI" id="CHEBI:30013"/>
        <dbReference type="ChEBI" id="CHEBI:57692"/>
        <dbReference type="ChEBI" id="CHEBI:74257"/>
        <dbReference type="ChEBI" id="CHEBI:456215"/>
        <dbReference type="EC" id="2.7.1.180"/>
    </reaction>
</comment>
<evidence type="ECO:0000256" key="8">
    <source>
        <dbReference type="ARBA" id="ARBA00022842"/>
    </source>
</evidence>
<dbReference type="GO" id="GO:0016740">
    <property type="term" value="F:transferase activity"/>
    <property type="evidence" value="ECO:0007669"/>
    <property type="project" value="UniProtKB-KW"/>
</dbReference>
<evidence type="ECO:0000256" key="9">
    <source>
        <dbReference type="ARBA" id="ARBA00031306"/>
    </source>
</evidence>
<dbReference type="PANTHER" id="PTHR30040">
    <property type="entry name" value="THIAMINE BIOSYNTHESIS LIPOPROTEIN APBE"/>
    <property type="match status" value="1"/>
</dbReference>
<evidence type="ECO:0000256" key="10">
    <source>
        <dbReference type="ARBA" id="ARBA00048540"/>
    </source>
</evidence>
<evidence type="ECO:0000256" key="6">
    <source>
        <dbReference type="ARBA" id="ARBA00022723"/>
    </source>
</evidence>
<evidence type="ECO:0000256" key="4">
    <source>
        <dbReference type="ARBA" id="ARBA00022630"/>
    </source>
</evidence>
<protein>
    <recommendedName>
        <fullName evidence="3">FAD:protein FMN transferase</fullName>
        <ecNumber evidence="2">2.7.1.180</ecNumber>
    </recommendedName>
    <alternativeName>
        <fullName evidence="9">Flavin transferase</fullName>
    </alternativeName>
</protein>
<keyword evidence="6" id="KW-0479">Metal-binding</keyword>
<name>A0A3B0FVB2_PSEPS</name>
<sequence>MPETGWKDFRFEGIGTSWEISTPRPLDPPLRRRLLGLVERFDADWSRFRADSRVAALARDPGQYGFPTEAGPLGRLYRSLFEISGGAMTPLIGTSLERLGYDAGYSLQPSGSPEPAPAWDDVLEWTGTTLTTTAPVVLDIGAAGKGLLVDLLAAELEAAAVDAFIVDAGGDLLARGRAPVPVALEHPYNPAQAIGVVQLADHALCASAANRRAWGDGLHHVLDGTTGRPVQTAVATWAMAETGMLADALATALFFVPGTALEHAFDFSWLVVFSDGSAAYSAGFEGTLFT</sequence>
<dbReference type="Gene3D" id="3.10.520.10">
    <property type="entry name" value="ApbE-like domains"/>
    <property type="match status" value="1"/>
</dbReference>
<keyword evidence="7" id="KW-0274">FAD</keyword>
<reference evidence="12" key="2">
    <citation type="submission" date="2018-10" db="EMBL/GenBank/DDBJ databases">
        <authorList>
            <person name="Wang Y."/>
            <person name="Wang J."/>
            <person name="Yang X."/>
            <person name="Wang Z."/>
            <person name="Huang Y."/>
        </authorList>
    </citation>
    <scope>NUCLEOTIDE SEQUENCE [LARGE SCALE GENOMIC DNA]</scope>
    <source>
        <strain evidence="12">J015</strain>
    </source>
</reference>
<dbReference type="PANTHER" id="PTHR30040:SF2">
    <property type="entry name" value="FAD:PROTEIN FMN TRANSFERASE"/>
    <property type="match status" value="1"/>
</dbReference>
<keyword evidence="4" id="KW-0285">Flavoprotein</keyword>
<dbReference type="EC" id="2.7.1.180" evidence="2"/>
<evidence type="ECO:0000313" key="11">
    <source>
        <dbReference type="EMBL" id="RKO26793.1"/>
    </source>
</evidence>
<keyword evidence="8" id="KW-0460">Magnesium</keyword>
<reference evidence="11 12" key="1">
    <citation type="submission" date="2018-10" db="EMBL/GenBank/DDBJ databases">
        <title>Genome-guide identification and characterization of bacteria that degrade polycyclic aromatic hydrocarbons and resist hexavalent chromium simultaneously.</title>
        <authorList>
            <person name="Feng H."/>
        </authorList>
    </citation>
    <scope>NUCLEOTIDE SEQUENCE [LARGE SCALE GENOMIC DNA]</scope>
    <source>
        <strain evidence="11 12">J015</strain>
    </source>
</reference>
<dbReference type="RefSeq" id="WP_120691517.1">
    <property type="nucleotide sequence ID" value="NZ_RBNH01000002.1"/>
</dbReference>
<evidence type="ECO:0000256" key="5">
    <source>
        <dbReference type="ARBA" id="ARBA00022679"/>
    </source>
</evidence>
<organism evidence="11 12">
    <name type="scientific">Pseudarthrobacter phenanthrenivorans</name>
    <name type="common">Arthrobacter phenanthrenivorans</name>
    <dbReference type="NCBI Taxonomy" id="361575"/>
    <lineage>
        <taxon>Bacteria</taxon>
        <taxon>Bacillati</taxon>
        <taxon>Actinomycetota</taxon>
        <taxon>Actinomycetes</taxon>
        <taxon>Micrococcales</taxon>
        <taxon>Micrococcaceae</taxon>
        <taxon>Pseudarthrobacter</taxon>
    </lineage>
</organism>
<dbReference type="Pfam" id="PF02424">
    <property type="entry name" value="ApbE"/>
    <property type="match status" value="1"/>
</dbReference>
<evidence type="ECO:0000256" key="2">
    <source>
        <dbReference type="ARBA" id="ARBA00011955"/>
    </source>
</evidence>
<dbReference type="InterPro" id="IPR003374">
    <property type="entry name" value="ApbE-like_sf"/>
</dbReference>
<dbReference type="Proteomes" id="UP000273159">
    <property type="component" value="Unassembled WGS sequence"/>
</dbReference>
<dbReference type="InterPro" id="IPR024932">
    <property type="entry name" value="ApbE"/>
</dbReference>
<dbReference type="GO" id="GO:0046872">
    <property type="term" value="F:metal ion binding"/>
    <property type="evidence" value="ECO:0007669"/>
    <property type="project" value="UniProtKB-KW"/>
</dbReference>
<accession>A0A3B0FVB2</accession>
<dbReference type="AlphaFoldDB" id="A0A3B0FVB2"/>
<dbReference type="EMBL" id="RBNH01000002">
    <property type="protein sequence ID" value="RKO26793.1"/>
    <property type="molecule type" value="Genomic_DNA"/>
</dbReference>
<keyword evidence="5 11" id="KW-0808">Transferase</keyword>
<evidence type="ECO:0000256" key="1">
    <source>
        <dbReference type="ARBA" id="ARBA00001946"/>
    </source>
</evidence>
<comment type="caution">
    <text evidence="11">The sequence shown here is derived from an EMBL/GenBank/DDBJ whole genome shotgun (WGS) entry which is preliminary data.</text>
</comment>
<comment type="cofactor">
    <cofactor evidence="1">
        <name>Mg(2+)</name>
        <dbReference type="ChEBI" id="CHEBI:18420"/>
    </cofactor>
</comment>
<gene>
    <name evidence="11" type="ORF">D7Z96_03195</name>
</gene>
<evidence type="ECO:0000256" key="7">
    <source>
        <dbReference type="ARBA" id="ARBA00022827"/>
    </source>
</evidence>
<evidence type="ECO:0000313" key="12">
    <source>
        <dbReference type="Proteomes" id="UP000273159"/>
    </source>
</evidence>